<name>A0A6H5HUD5_9HEMI</name>
<sequence length="63" mass="7431">MELKDYDNSEKHFVKIRFFTRIPKVRTYDGHVYNGPTVNDDVIKDTILQRARSRRIGVGCCWA</sequence>
<dbReference type="EMBL" id="CADCXU010035270">
    <property type="protein sequence ID" value="CAB0020363.1"/>
    <property type="molecule type" value="Genomic_DNA"/>
</dbReference>
<keyword evidence="2" id="KW-1185">Reference proteome</keyword>
<protein>
    <submittedName>
        <fullName evidence="1">Uncharacterized protein</fullName>
    </submittedName>
</protein>
<reference evidence="1 2" key="1">
    <citation type="submission" date="2020-02" db="EMBL/GenBank/DDBJ databases">
        <authorList>
            <person name="Ferguson B K."/>
        </authorList>
    </citation>
    <scope>NUCLEOTIDE SEQUENCE [LARGE SCALE GENOMIC DNA]</scope>
</reference>
<evidence type="ECO:0000313" key="2">
    <source>
        <dbReference type="Proteomes" id="UP000479000"/>
    </source>
</evidence>
<evidence type="ECO:0000313" key="1">
    <source>
        <dbReference type="EMBL" id="CAB0020363.1"/>
    </source>
</evidence>
<dbReference type="AlphaFoldDB" id="A0A6H5HUD5"/>
<accession>A0A6H5HUD5</accession>
<gene>
    <name evidence="1" type="ORF">NTEN_LOCUS23952</name>
</gene>
<proteinExistence type="predicted"/>
<dbReference type="Proteomes" id="UP000479000">
    <property type="component" value="Unassembled WGS sequence"/>
</dbReference>
<organism evidence="1 2">
    <name type="scientific">Nesidiocoris tenuis</name>
    <dbReference type="NCBI Taxonomy" id="355587"/>
    <lineage>
        <taxon>Eukaryota</taxon>
        <taxon>Metazoa</taxon>
        <taxon>Ecdysozoa</taxon>
        <taxon>Arthropoda</taxon>
        <taxon>Hexapoda</taxon>
        <taxon>Insecta</taxon>
        <taxon>Pterygota</taxon>
        <taxon>Neoptera</taxon>
        <taxon>Paraneoptera</taxon>
        <taxon>Hemiptera</taxon>
        <taxon>Heteroptera</taxon>
        <taxon>Panheteroptera</taxon>
        <taxon>Cimicomorpha</taxon>
        <taxon>Miridae</taxon>
        <taxon>Dicyphina</taxon>
        <taxon>Nesidiocoris</taxon>
    </lineage>
</organism>